<dbReference type="SUPFAM" id="SSF52540">
    <property type="entry name" value="P-loop containing nucleoside triphosphate hydrolases"/>
    <property type="match status" value="1"/>
</dbReference>
<dbReference type="CDD" id="cd06170">
    <property type="entry name" value="LuxR_C_like"/>
    <property type="match status" value="1"/>
</dbReference>
<dbReference type="InterPro" id="IPR036388">
    <property type="entry name" value="WH-like_DNA-bd_sf"/>
</dbReference>
<evidence type="ECO:0000313" key="6">
    <source>
        <dbReference type="Proteomes" id="UP000675920"/>
    </source>
</evidence>
<dbReference type="PRINTS" id="PR00038">
    <property type="entry name" value="HTHLUXR"/>
</dbReference>
<keyword evidence="3" id="KW-0804">Transcription</keyword>
<dbReference type="Pfam" id="PF00196">
    <property type="entry name" value="GerE"/>
    <property type="match status" value="1"/>
</dbReference>
<sequence length="937" mass="97799">MTSGSSRTADPSGGALVRARLRPPLATPRWLARPRLERSLSDWLVATAPLTGDVPGARVAVVAAPPGAGKTTLLAQWHAALGADGWHAGWLAIDAGNEPPATLLACVIDALGAARGPAAGAARMRRRDGFAPLPALLATLVDGLAATRRPIALFIDDADRLSDQAAVDLLDTLARLGPPGLLLVLAGRAEPALRLGAQALAGRLLRLPADALRLNLAEARALAALNGTGGSDAAAAAESAVADPIAALWRRTEGWVTGLVLGMLPHACLPQADVADNPALARYLADSVLARLPAPAVALLHDAAPFARFDAALCDALGPREDSRAILDELEHRHLFVKPLGDGWYRFHALFAEHLCTRLHRAEPGRERALRLRAAHWFAARGHWREAVAEALAIGDDALALPWAEAFSRRMVETGEVAVVADWLGGLPLRLRQHSLPLRLIQAWASAFSLDLRRARRALADLEADIAAGRLAADAATRGDCLAVGAIIDGLSDRSDAAIDGADAVLATSPEPGGWAERTAHIARTFGLCSAARFAEALACGRADAAECRAASDRPPPDATIAGRPSLSAAVASRPAPLYLDVFQHSMRGLSHITAGELDAARRVLSHALALAEAGAGPLSAAATLPAGYLAEVLHEQGEPAEAEALLRGREPAAFGVTALGSLARYCAVSARIAAGQGRLDAALAVLARGEQAAAERDWPRLLALCLAERIRLLCDAGRLDEARAAVTRACDALPATPPPRPSSRLETWLAWQEARATLDLHDGRPTDAATAFFGAAVQARAAGFHYRAARMQLLHAVALDAGGMPAEAMRALAALLPDIETQGLVASLADLCPRVELLAAARRLIEVPAVAGSPVRAAPGGGTALLSPRERAILAGLADGLTNKAIARVAGVTPETVKWHLKNIFVKLDVSNRQEAMRHALLLGLAAAPQPPRAGS</sequence>
<dbReference type="GO" id="GO:0003677">
    <property type="term" value="F:DNA binding"/>
    <property type="evidence" value="ECO:0007669"/>
    <property type="project" value="UniProtKB-KW"/>
</dbReference>
<dbReference type="InterPro" id="IPR016032">
    <property type="entry name" value="Sig_transdc_resp-reg_C-effctor"/>
</dbReference>
<dbReference type="Gene3D" id="1.25.40.10">
    <property type="entry name" value="Tetratricopeptide repeat domain"/>
    <property type="match status" value="1"/>
</dbReference>
<evidence type="ECO:0000313" key="7">
    <source>
        <dbReference type="RefSeq" id="WP_028311690.1"/>
    </source>
</evidence>
<accession>A0A8B6X5E8</accession>
<feature type="coiled-coil region" evidence="4">
    <location>
        <begin position="445"/>
        <end position="472"/>
    </location>
</feature>
<dbReference type="PROSITE" id="PS50043">
    <property type="entry name" value="HTH_LUXR_2"/>
    <property type="match status" value="1"/>
</dbReference>
<dbReference type="InterPro" id="IPR027417">
    <property type="entry name" value="P-loop_NTPase"/>
</dbReference>
<dbReference type="InterPro" id="IPR041664">
    <property type="entry name" value="AAA_16"/>
</dbReference>
<evidence type="ECO:0000256" key="3">
    <source>
        <dbReference type="ARBA" id="ARBA00023163"/>
    </source>
</evidence>
<dbReference type="InterPro" id="IPR000792">
    <property type="entry name" value="Tscrpt_reg_LuxR_C"/>
</dbReference>
<proteinExistence type="predicted"/>
<name>A0A8B6X5E8_9BURK</name>
<reference evidence="7" key="1">
    <citation type="submission" date="2025-08" db="UniProtKB">
        <authorList>
            <consortium name="RefSeq"/>
        </authorList>
    </citation>
    <scope>IDENTIFICATION</scope>
</reference>
<dbReference type="PANTHER" id="PTHR43214:SF41">
    <property type="entry name" value="NITRATE_NITRITE RESPONSE REGULATOR PROTEIN NARP"/>
    <property type="match status" value="1"/>
</dbReference>
<evidence type="ECO:0000256" key="4">
    <source>
        <dbReference type="SAM" id="Coils"/>
    </source>
</evidence>
<dbReference type="Pfam" id="PF25873">
    <property type="entry name" value="WHD_MalT"/>
    <property type="match status" value="1"/>
</dbReference>
<dbReference type="AlphaFoldDB" id="A0A8B6X5E8"/>
<protein>
    <submittedName>
        <fullName evidence="7">LuxR C-terminal-related transcriptional regulator</fullName>
    </submittedName>
</protein>
<dbReference type="RefSeq" id="WP_028311690.1">
    <property type="nucleotide sequence ID" value="NZ_AXWS01000013.1"/>
</dbReference>
<dbReference type="InterPro" id="IPR011990">
    <property type="entry name" value="TPR-like_helical_dom_sf"/>
</dbReference>
<evidence type="ECO:0000259" key="5">
    <source>
        <dbReference type="PROSITE" id="PS50043"/>
    </source>
</evidence>
<dbReference type="Pfam" id="PF17874">
    <property type="entry name" value="TPR_MalT"/>
    <property type="match status" value="1"/>
</dbReference>
<dbReference type="Pfam" id="PF13191">
    <property type="entry name" value="AAA_16"/>
    <property type="match status" value="1"/>
</dbReference>
<evidence type="ECO:0000256" key="2">
    <source>
        <dbReference type="ARBA" id="ARBA00023125"/>
    </source>
</evidence>
<dbReference type="InterPro" id="IPR039420">
    <property type="entry name" value="WalR-like"/>
</dbReference>
<dbReference type="PANTHER" id="PTHR43214">
    <property type="entry name" value="TWO-COMPONENT RESPONSE REGULATOR"/>
    <property type="match status" value="1"/>
</dbReference>
<evidence type="ECO:0000256" key="1">
    <source>
        <dbReference type="ARBA" id="ARBA00023015"/>
    </source>
</evidence>
<keyword evidence="6" id="KW-1185">Reference proteome</keyword>
<dbReference type="SMART" id="SM00421">
    <property type="entry name" value="HTH_LUXR"/>
    <property type="match status" value="1"/>
</dbReference>
<dbReference type="SUPFAM" id="SSF46894">
    <property type="entry name" value="C-terminal effector domain of the bipartite response regulators"/>
    <property type="match status" value="1"/>
</dbReference>
<dbReference type="GO" id="GO:0006355">
    <property type="term" value="P:regulation of DNA-templated transcription"/>
    <property type="evidence" value="ECO:0007669"/>
    <property type="project" value="InterPro"/>
</dbReference>
<keyword evidence="1" id="KW-0805">Transcription regulation</keyword>
<dbReference type="InterPro" id="IPR059106">
    <property type="entry name" value="WHD_MalT"/>
</dbReference>
<dbReference type="Proteomes" id="UP000675920">
    <property type="component" value="Unplaced"/>
</dbReference>
<dbReference type="Gene3D" id="1.10.10.10">
    <property type="entry name" value="Winged helix-like DNA-binding domain superfamily/Winged helix DNA-binding domain"/>
    <property type="match status" value="1"/>
</dbReference>
<organism evidence="6 7">
    <name type="scientific">Derxia gummosa DSM 723</name>
    <dbReference type="NCBI Taxonomy" id="1121388"/>
    <lineage>
        <taxon>Bacteria</taxon>
        <taxon>Pseudomonadati</taxon>
        <taxon>Pseudomonadota</taxon>
        <taxon>Betaproteobacteria</taxon>
        <taxon>Burkholderiales</taxon>
        <taxon>Alcaligenaceae</taxon>
        <taxon>Derxia</taxon>
    </lineage>
</organism>
<keyword evidence="4" id="KW-0175">Coiled coil</keyword>
<keyword evidence="2" id="KW-0238">DNA-binding</keyword>
<feature type="domain" description="HTH luxR-type" evidence="5">
    <location>
        <begin position="860"/>
        <end position="925"/>
    </location>
</feature>
<dbReference type="InterPro" id="IPR041617">
    <property type="entry name" value="TPR_MalT"/>
</dbReference>